<dbReference type="PANTHER" id="PTHR47994">
    <property type="entry name" value="F14D16.11-RELATED"/>
    <property type="match status" value="1"/>
</dbReference>
<dbReference type="GO" id="GO:0003677">
    <property type="term" value="F:DNA binding"/>
    <property type="evidence" value="ECO:0007669"/>
    <property type="project" value="UniProtKB-KW"/>
</dbReference>
<dbReference type="GO" id="GO:0005634">
    <property type="term" value="C:nucleus"/>
    <property type="evidence" value="ECO:0007669"/>
    <property type="project" value="UniProtKB-SubCell"/>
</dbReference>
<dbReference type="PROSITE" id="PS51294">
    <property type="entry name" value="HTH_MYB"/>
    <property type="match status" value="2"/>
</dbReference>
<keyword evidence="5" id="KW-0804">Transcription</keyword>
<keyword evidence="6" id="KW-0539">Nucleus</keyword>
<dbReference type="InterPro" id="IPR001005">
    <property type="entry name" value="SANT/Myb"/>
</dbReference>
<keyword evidence="4" id="KW-0238">DNA-binding</keyword>
<keyword evidence="3" id="KW-0805">Transcription regulation</keyword>
<dbReference type="SMART" id="SM00717">
    <property type="entry name" value="SANT"/>
    <property type="match status" value="2"/>
</dbReference>
<evidence type="ECO:0000256" key="5">
    <source>
        <dbReference type="ARBA" id="ARBA00023163"/>
    </source>
</evidence>
<dbReference type="InterPro" id="IPR015495">
    <property type="entry name" value="Myb_TF_plants"/>
</dbReference>
<keyword evidence="10" id="KW-1185">Reference proteome</keyword>
<dbReference type="GO" id="GO:0030154">
    <property type="term" value="P:cell differentiation"/>
    <property type="evidence" value="ECO:0007669"/>
    <property type="project" value="UniProtKB-ARBA"/>
</dbReference>
<dbReference type="FunFam" id="1.10.10.60:FF:000353">
    <property type="entry name" value="Transcription factor WER"/>
    <property type="match status" value="1"/>
</dbReference>
<dbReference type="PANTHER" id="PTHR47994:SF5">
    <property type="entry name" value="F14D16.11-RELATED"/>
    <property type="match status" value="1"/>
</dbReference>
<sequence length="231" mass="26767">MMKGGEGNEYKKGLWTAEEDRVLVEYIRVHGRTHWNRISKVTGLMRSGKSCRLRWLNYLSPNVKHGSFSEEEDDLIIRLHNLLGNRWSLIAGRVPGRTDNQVKNHWNTHLCKKLGITKRTKKPIKDKVSVKLRASQIEEAQNVHMSSSSMDIIPLTLNNKEDKEAEVQLGQGSYMNNNPTTNNIDELQHCWPPTEWDDHHFDQSFIFDDDHTFVLHSPPRLMEVLDGFDVI</sequence>
<evidence type="ECO:0000256" key="3">
    <source>
        <dbReference type="ARBA" id="ARBA00023015"/>
    </source>
</evidence>
<dbReference type="EMBL" id="JAWXYG010000010">
    <property type="protein sequence ID" value="KAK4261310.1"/>
    <property type="molecule type" value="Genomic_DNA"/>
</dbReference>
<evidence type="ECO:0000256" key="1">
    <source>
        <dbReference type="ARBA" id="ARBA00004123"/>
    </source>
</evidence>
<dbReference type="PROSITE" id="PS50090">
    <property type="entry name" value="MYB_LIKE"/>
    <property type="match status" value="2"/>
</dbReference>
<accession>A0AAE1MDI1</accession>
<name>A0AAE1MDI1_9FABA</name>
<dbReference type="InterPro" id="IPR017930">
    <property type="entry name" value="Myb_dom"/>
</dbReference>
<organism evidence="9 10">
    <name type="scientific">Acacia crassicarpa</name>
    <name type="common">northern wattle</name>
    <dbReference type="NCBI Taxonomy" id="499986"/>
    <lineage>
        <taxon>Eukaryota</taxon>
        <taxon>Viridiplantae</taxon>
        <taxon>Streptophyta</taxon>
        <taxon>Embryophyta</taxon>
        <taxon>Tracheophyta</taxon>
        <taxon>Spermatophyta</taxon>
        <taxon>Magnoliopsida</taxon>
        <taxon>eudicotyledons</taxon>
        <taxon>Gunneridae</taxon>
        <taxon>Pentapetalae</taxon>
        <taxon>rosids</taxon>
        <taxon>fabids</taxon>
        <taxon>Fabales</taxon>
        <taxon>Fabaceae</taxon>
        <taxon>Caesalpinioideae</taxon>
        <taxon>mimosoid clade</taxon>
        <taxon>Acacieae</taxon>
        <taxon>Acacia</taxon>
    </lineage>
</organism>
<dbReference type="SUPFAM" id="SSF46689">
    <property type="entry name" value="Homeodomain-like"/>
    <property type="match status" value="1"/>
</dbReference>
<evidence type="ECO:0000259" key="7">
    <source>
        <dbReference type="PROSITE" id="PS50090"/>
    </source>
</evidence>
<dbReference type="Pfam" id="PF00249">
    <property type="entry name" value="Myb_DNA-binding"/>
    <property type="match status" value="2"/>
</dbReference>
<dbReference type="GO" id="GO:0090558">
    <property type="term" value="P:plant epidermis development"/>
    <property type="evidence" value="ECO:0007669"/>
    <property type="project" value="UniProtKB-ARBA"/>
</dbReference>
<dbReference type="FunFam" id="1.10.10.60:FF:000001">
    <property type="entry name" value="MYB-related transcription factor"/>
    <property type="match status" value="1"/>
</dbReference>
<evidence type="ECO:0000256" key="6">
    <source>
        <dbReference type="ARBA" id="ARBA00023242"/>
    </source>
</evidence>
<evidence type="ECO:0000313" key="9">
    <source>
        <dbReference type="EMBL" id="KAK4261310.1"/>
    </source>
</evidence>
<dbReference type="InterPro" id="IPR009057">
    <property type="entry name" value="Homeodomain-like_sf"/>
</dbReference>
<feature type="domain" description="Myb-like" evidence="7">
    <location>
        <begin position="7"/>
        <end position="59"/>
    </location>
</feature>
<dbReference type="AlphaFoldDB" id="A0AAE1MDI1"/>
<feature type="domain" description="HTH myb-type" evidence="8">
    <location>
        <begin position="7"/>
        <end position="59"/>
    </location>
</feature>
<dbReference type="GO" id="GO:0048731">
    <property type="term" value="P:system development"/>
    <property type="evidence" value="ECO:0007669"/>
    <property type="project" value="UniProtKB-ARBA"/>
</dbReference>
<comment type="subcellular location">
    <subcellularLocation>
        <location evidence="1">Nucleus</location>
    </subcellularLocation>
</comment>
<protein>
    <submittedName>
        <fullName evidence="9">Uncharacterized protein</fullName>
    </submittedName>
</protein>
<feature type="domain" description="HTH myb-type" evidence="8">
    <location>
        <begin position="60"/>
        <end position="114"/>
    </location>
</feature>
<evidence type="ECO:0000259" key="8">
    <source>
        <dbReference type="PROSITE" id="PS51294"/>
    </source>
</evidence>
<dbReference type="CDD" id="cd00167">
    <property type="entry name" value="SANT"/>
    <property type="match status" value="2"/>
</dbReference>
<dbReference type="Gene3D" id="1.10.10.60">
    <property type="entry name" value="Homeodomain-like"/>
    <property type="match status" value="2"/>
</dbReference>
<dbReference type="Proteomes" id="UP001293593">
    <property type="component" value="Unassembled WGS sequence"/>
</dbReference>
<feature type="domain" description="Myb-like" evidence="7">
    <location>
        <begin position="60"/>
        <end position="110"/>
    </location>
</feature>
<gene>
    <name evidence="9" type="ORF">QN277_004326</name>
</gene>
<comment type="caution">
    <text evidence="9">The sequence shown here is derived from an EMBL/GenBank/DDBJ whole genome shotgun (WGS) entry which is preliminary data.</text>
</comment>
<evidence type="ECO:0000256" key="4">
    <source>
        <dbReference type="ARBA" id="ARBA00023125"/>
    </source>
</evidence>
<evidence type="ECO:0000313" key="10">
    <source>
        <dbReference type="Proteomes" id="UP001293593"/>
    </source>
</evidence>
<proteinExistence type="predicted"/>
<evidence type="ECO:0000256" key="2">
    <source>
        <dbReference type="ARBA" id="ARBA00022737"/>
    </source>
</evidence>
<reference evidence="9" key="1">
    <citation type="submission" date="2023-10" db="EMBL/GenBank/DDBJ databases">
        <title>Chromosome-level genome of the transformable northern wattle, Acacia crassicarpa.</title>
        <authorList>
            <person name="Massaro I."/>
            <person name="Sinha N.R."/>
            <person name="Poethig S."/>
            <person name="Leichty A.R."/>
        </authorList>
    </citation>
    <scope>NUCLEOTIDE SEQUENCE</scope>
    <source>
        <strain evidence="9">Acra3RX</strain>
        <tissue evidence="9">Leaf</tissue>
    </source>
</reference>
<keyword evidence="2" id="KW-0677">Repeat</keyword>